<reference evidence="1" key="1">
    <citation type="submission" date="2024-09" db="EMBL/GenBank/DDBJ databases">
        <title>Black Yeasts Isolated from many extreme environments.</title>
        <authorList>
            <person name="Coleine C."/>
            <person name="Stajich J.E."/>
            <person name="Selbmann L."/>
        </authorList>
    </citation>
    <scope>NUCLEOTIDE SEQUENCE</scope>
    <source>
        <strain evidence="1">CCFEE 5737</strain>
    </source>
</reference>
<evidence type="ECO:0000313" key="2">
    <source>
        <dbReference type="Proteomes" id="UP001186974"/>
    </source>
</evidence>
<proteinExistence type="predicted"/>
<dbReference type="EMBL" id="JAWDJW010004654">
    <property type="protein sequence ID" value="KAK3073138.1"/>
    <property type="molecule type" value="Genomic_DNA"/>
</dbReference>
<keyword evidence="2" id="KW-1185">Reference proteome</keyword>
<feature type="non-terminal residue" evidence="1">
    <location>
        <position position="1"/>
    </location>
</feature>
<organism evidence="1 2">
    <name type="scientific">Coniosporium uncinatum</name>
    <dbReference type="NCBI Taxonomy" id="93489"/>
    <lineage>
        <taxon>Eukaryota</taxon>
        <taxon>Fungi</taxon>
        <taxon>Dikarya</taxon>
        <taxon>Ascomycota</taxon>
        <taxon>Pezizomycotina</taxon>
        <taxon>Dothideomycetes</taxon>
        <taxon>Dothideomycetes incertae sedis</taxon>
        <taxon>Coniosporium</taxon>
    </lineage>
</organism>
<name>A0ACC3DH06_9PEZI</name>
<dbReference type="Proteomes" id="UP001186974">
    <property type="component" value="Unassembled WGS sequence"/>
</dbReference>
<protein>
    <submittedName>
        <fullName evidence="1">Uncharacterized protein</fullName>
    </submittedName>
</protein>
<gene>
    <name evidence="1" type="ORF">LTS18_014496</name>
</gene>
<evidence type="ECO:0000313" key="1">
    <source>
        <dbReference type="EMBL" id="KAK3073138.1"/>
    </source>
</evidence>
<comment type="caution">
    <text evidence="1">The sequence shown here is derived from an EMBL/GenBank/DDBJ whole genome shotgun (WGS) entry which is preliminary data.</text>
</comment>
<accession>A0ACC3DH06</accession>
<sequence>TTQFQPLDPNTHKPFNLEQILTKKLRWITLGGQYDWTEKRYPDETPPEFPPDIAQLIHDLFPPTKAEAAILNFYSPGDTLSLHRDVSEECEAGLVSISLGCDGIFLVGLEGPGNGKDTDRTARHLAIRLRSGDAVFMTGPSRFAWHGVPQIVAGTCPDYLSDWPLGEEMDDANPIRQWRGWMEGKRINLNVRQMKG</sequence>